<dbReference type="AlphaFoldDB" id="A0AAU2AC21"/>
<name>A0AAU2AC21_9ACTN</name>
<evidence type="ECO:0000256" key="1">
    <source>
        <dbReference type="ARBA" id="ARBA00023015"/>
    </source>
</evidence>
<evidence type="ECO:0000256" key="3">
    <source>
        <dbReference type="ARBA" id="ARBA00023163"/>
    </source>
</evidence>
<feature type="domain" description="HTH tetR-type" evidence="5">
    <location>
        <begin position="17"/>
        <end position="77"/>
    </location>
</feature>
<dbReference type="InterPro" id="IPR009057">
    <property type="entry name" value="Homeodomain-like_sf"/>
</dbReference>
<gene>
    <name evidence="6" type="ORF">OHA22_39015</name>
</gene>
<dbReference type="GO" id="GO:0003700">
    <property type="term" value="F:DNA-binding transcription factor activity"/>
    <property type="evidence" value="ECO:0007669"/>
    <property type="project" value="TreeGrafter"/>
</dbReference>
<accession>A0AAU2AC21</accession>
<dbReference type="PRINTS" id="PR00455">
    <property type="entry name" value="HTHTETR"/>
</dbReference>
<dbReference type="PROSITE" id="PS50977">
    <property type="entry name" value="HTH_TETR_2"/>
    <property type="match status" value="1"/>
</dbReference>
<dbReference type="SUPFAM" id="SSF46689">
    <property type="entry name" value="Homeodomain-like"/>
    <property type="match status" value="1"/>
</dbReference>
<keyword evidence="3" id="KW-0804">Transcription</keyword>
<evidence type="ECO:0000313" key="6">
    <source>
        <dbReference type="EMBL" id="WTT21100.1"/>
    </source>
</evidence>
<protein>
    <submittedName>
        <fullName evidence="6">TetR/AcrR family transcriptional regulator</fullName>
    </submittedName>
</protein>
<dbReference type="InterPro" id="IPR001647">
    <property type="entry name" value="HTH_TetR"/>
</dbReference>
<dbReference type="GO" id="GO:0000976">
    <property type="term" value="F:transcription cis-regulatory region binding"/>
    <property type="evidence" value="ECO:0007669"/>
    <property type="project" value="TreeGrafter"/>
</dbReference>
<feature type="DNA-binding region" description="H-T-H motif" evidence="4">
    <location>
        <begin position="40"/>
        <end position="59"/>
    </location>
</feature>
<keyword evidence="2 4" id="KW-0238">DNA-binding</keyword>
<evidence type="ECO:0000259" key="5">
    <source>
        <dbReference type="PROSITE" id="PS50977"/>
    </source>
</evidence>
<dbReference type="Pfam" id="PF00440">
    <property type="entry name" value="TetR_N"/>
    <property type="match status" value="1"/>
</dbReference>
<dbReference type="InterPro" id="IPR050109">
    <property type="entry name" value="HTH-type_TetR-like_transc_reg"/>
</dbReference>
<keyword evidence="1" id="KW-0805">Transcription regulation</keyword>
<dbReference type="Gene3D" id="1.10.357.10">
    <property type="entry name" value="Tetracycline Repressor, domain 2"/>
    <property type="match status" value="1"/>
</dbReference>
<proteinExistence type="predicted"/>
<dbReference type="EMBL" id="CP108222">
    <property type="protein sequence ID" value="WTT21100.1"/>
    <property type="molecule type" value="Genomic_DNA"/>
</dbReference>
<sequence>MQPEPAAPPRSQDRRALRSRAALMAAAVRLVSERGTTAIPVTDLTEAADVSRQVLYLQFGDRDVLLVEAAADLVRRELITEADESGDAFSGVQAMARHFAAHRSFYRAMLTGSCAFAMTRTLNGLFGAANAKTVRELFGELDEQVARDLAAFVAGGTGAVVNDWLIDGADPLDPLDPEELARRLLRLAPVFTGGGRTSPDGGPR</sequence>
<evidence type="ECO:0000256" key="2">
    <source>
        <dbReference type="ARBA" id="ARBA00023125"/>
    </source>
</evidence>
<organism evidence="6">
    <name type="scientific">Streptomyces sp. NBC_00093</name>
    <dbReference type="NCBI Taxonomy" id="2975649"/>
    <lineage>
        <taxon>Bacteria</taxon>
        <taxon>Bacillati</taxon>
        <taxon>Actinomycetota</taxon>
        <taxon>Actinomycetes</taxon>
        <taxon>Kitasatosporales</taxon>
        <taxon>Streptomycetaceae</taxon>
        <taxon>Streptomyces</taxon>
    </lineage>
</organism>
<evidence type="ECO:0000256" key="4">
    <source>
        <dbReference type="PROSITE-ProRule" id="PRU00335"/>
    </source>
</evidence>
<dbReference type="PANTHER" id="PTHR30055">
    <property type="entry name" value="HTH-TYPE TRANSCRIPTIONAL REGULATOR RUTR"/>
    <property type="match status" value="1"/>
</dbReference>
<reference evidence="6" key="1">
    <citation type="submission" date="2022-10" db="EMBL/GenBank/DDBJ databases">
        <title>The complete genomes of actinobacterial strains from the NBC collection.</title>
        <authorList>
            <person name="Joergensen T.S."/>
            <person name="Alvarez Arevalo M."/>
            <person name="Sterndorff E.B."/>
            <person name="Faurdal D."/>
            <person name="Vuksanovic O."/>
            <person name="Mourched A.-S."/>
            <person name="Charusanti P."/>
            <person name="Shaw S."/>
            <person name="Blin K."/>
            <person name="Weber T."/>
        </authorList>
    </citation>
    <scope>NUCLEOTIDE SEQUENCE</scope>
    <source>
        <strain evidence="6">NBC_00093</strain>
    </source>
</reference>
<dbReference type="PANTHER" id="PTHR30055:SF234">
    <property type="entry name" value="HTH-TYPE TRANSCRIPTIONAL REGULATOR BETI"/>
    <property type="match status" value="1"/>
</dbReference>